<dbReference type="GO" id="GO:0008171">
    <property type="term" value="F:O-methyltransferase activity"/>
    <property type="evidence" value="ECO:0007669"/>
    <property type="project" value="InterPro"/>
</dbReference>
<dbReference type="Proteomes" id="UP001328107">
    <property type="component" value="Unassembled WGS sequence"/>
</dbReference>
<protein>
    <recommendedName>
        <fullName evidence="7">Methyltransferase</fullName>
    </recommendedName>
</protein>
<dbReference type="Pfam" id="PF01596">
    <property type="entry name" value="Methyltransf_3"/>
    <property type="match status" value="2"/>
</dbReference>
<evidence type="ECO:0000256" key="1">
    <source>
        <dbReference type="ARBA" id="ARBA00022603"/>
    </source>
</evidence>
<dbReference type="PROSITE" id="PS51682">
    <property type="entry name" value="SAM_OMT_I"/>
    <property type="match status" value="1"/>
</dbReference>
<evidence type="ECO:0000313" key="6">
    <source>
        <dbReference type="Proteomes" id="UP001328107"/>
    </source>
</evidence>
<dbReference type="EMBL" id="BTRK01000004">
    <property type="protein sequence ID" value="GMR47249.1"/>
    <property type="molecule type" value="Genomic_DNA"/>
</dbReference>
<dbReference type="PANTHER" id="PTHR10509:SF93">
    <property type="entry name" value="CATECHOL O-METHYLTRANSFERASE DOMAIN-CONTAINING PROTEIN 1"/>
    <property type="match status" value="1"/>
</dbReference>
<sequence>MIGAPEAHEMGKAMIVTTNAKKVLDVGTFTGASALSWALALPSGGRVISMDVNHEDLQRCITQALANGSVLDASNKRGAAINEMNRMAAKDERVLNILLDAADGIHLIVKKR</sequence>
<reference evidence="6" key="1">
    <citation type="submission" date="2022-10" db="EMBL/GenBank/DDBJ databases">
        <title>Genome assembly of Pristionchus species.</title>
        <authorList>
            <person name="Yoshida K."/>
            <person name="Sommer R.J."/>
        </authorList>
    </citation>
    <scope>NUCLEOTIDE SEQUENCE [LARGE SCALE GENOMIC DNA]</scope>
    <source>
        <strain evidence="6">RS5460</strain>
    </source>
</reference>
<dbReference type="InterPro" id="IPR029063">
    <property type="entry name" value="SAM-dependent_MTases_sf"/>
</dbReference>
<keyword evidence="2" id="KW-0808">Transferase</keyword>
<keyword evidence="6" id="KW-1185">Reference proteome</keyword>
<dbReference type="SUPFAM" id="SSF53335">
    <property type="entry name" value="S-adenosyl-L-methionine-dependent methyltransferases"/>
    <property type="match status" value="1"/>
</dbReference>
<dbReference type="InterPro" id="IPR050362">
    <property type="entry name" value="Cation-dep_OMT"/>
</dbReference>
<dbReference type="GO" id="GO:0032259">
    <property type="term" value="P:methylation"/>
    <property type="evidence" value="ECO:0007669"/>
    <property type="project" value="UniProtKB-KW"/>
</dbReference>
<keyword evidence="1" id="KW-0489">Methyltransferase</keyword>
<keyword evidence="3" id="KW-0949">S-adenosyl-L-methionine</keyword>
<evidence type="ECO:0000256" key="4">
    <source>
        <dbReference type="ARBA" id="ARBA00023453"/>
    </source>
</evidence>
<comment type="similarity">
    <text evidence="4">Belongs to the class I-like SAM-binding methyltransferase superfamily. Cation-dependent O-methyltransferase family.</text>
</comment>
<dbReference type="GO" id="GO:0008757">
    <property type="term" value="F:S-adenosylmethionine-dependent methyltransferase activity"/>
    <property type="evidence" value="ECO:0007669"/>
    <property type="project" value="TreeGrafter"/>
</dbReference>
<name>A0AAN5I0F4_9BILA</name>
<dbReference type="Gene3D" id="3.40.50.150">
    <property type="entry name" value="Vaccinia Virus protein VP39"/>
    <property type="match status" value="2"/>
</dbReference>
<proteinExistence type="inferred from homology"/>
<gene>
    <name evidence="5" type="ORF">PMAYCL1PPCAC_17444</name>
</gene>
<evidence type="ECO:0000256" key="2">
    <source>
        <dbReference type="ARBA" id="ARBA00022679"/>
    </source>
</evidence>
<comment type="caution">
    <text evidence="5">The sequence shown here is derived from an EMBL/GenBank/DDBJ whole genome shotgun (WGS) entry which is preliminary data.</text>
</comment>
<dbReference type="PANTHER" id="PTHR10509">
    <property type="entry name" value="O-METHYLTRANSFERASE-RELATED"/>
    <property type="match status" value="1"/>
</dbReference>
<evidence type="ECO:0000256" key="3">
    <source>
        <dbReference type="ARBA" id="ARBA00022691"/>
    </source>
</evidence>
<accession>A0AAN5I0F4</accession>
<evidence type="ECO:0008006" key="7">
    <source>
        <dbReference type="Google" id="ProtNLM"/>
    </source>
</evidence>
<feature type="non-terminal residue" evidence="5">
    <location>
        <position position="112"/>
    </location>
</feature>
<evidence type="ECO:0000313" key="5">
    <source>
        <dbReference type="EMBL" id="GMR47249.1"/>
    </source>
</evidence>
<organism evidence="5 6">
    <name type="scientific">Pristionchus mayeri</name>
    <dbReference type="NCBI Taxonomy" id="1317129"/>
    <lineage>
        <taxon>Eukaryota</taxon>
        <taxon>Metazoa</taxon>
        <taxon>Ecdysozoa</taxon>
        <taxon>Nematoda</taxon>
        <taxon>Chromadorea</taxon>
        <taxon>Rhabditida</taxon>
        <taxon>Rhabditina</taxon>
        <taxon>Diplogasteromorpha</taxon>
        <taxon>Diplogasteroidea</taxon>
        <taxon>Neodiplogasteridae</taxon>
        <taxon>Pristionchus</taxon>
    </lineage>
</organism>
<dbReference type="AlphaFoldDB" id="A0AAN5I0F4"/>
<dbReference type="InterPro" id="IPR002935">
    <property type="entry name" value="SAM_O-MeTrfase"/>
</dbReference>